<dbReference type="EMBL" id="DRMS01000252">
    <property type="protein sequence ID" value="HFC92492.1"/>
    <property type="molecule type" value="Genomic_DNA"/>
</dbReference>
<dbReference type="Proteomes" id="UP000885750">
    <property type="component" value="Unassembled WGS sequence"/>
</dbReference>
<evidence type="ECO:0000313" key="1">
    <source>
        <dbReference type="EMBL" id="HFC92492.1"/>
    </source>
</evidence>
<gene>
    <name evidence="1" type="ORF">ENJ51_06735</name>
</gene>
<dbReference type="AlphaFoldDB" id="A0A7V2T0Q8"/>
<proteinExistence type="predicted"/>
<organism evidence="1">
    <name type="scientific">Leucothrix mucor</name>
    <dbReference type="NCBI Taxonomy" id="45248"/>
    <lineage>
        <taxon>Bacteria</taxon>
        <taxon>Pseudomonadati</taxon>
        <taxon>Pseudomonadota</taxon>
        <taxon>Gammaproteobacteria</taxon>
        <taxon>Thiotrichales</taxon>
        <taxon>Thiotrichaceae</taxon>
        <taxon>Leucothrix</taxon>
    </lineage>
</organism>
<sequence>MNTEDLDLLIESICNDGCIIVTKTIMQLEKEESPASLKHLNSSERQSVLKELKAIMDIYGGDICSV</sequence>
<reference evidence="1" key="1">
    <citation type="journal article" date="2020" name="mSystems">
        <title>Genome- and Community-Level Interaction Insights into Carbon Utilization and Element Cycling Functions of Hydrothermarchaeota in Hydrothermal Sediment.</title>
        <authorList>
            <person name="Zhou Z."/>
            <person name="Liu Y."/>
            <person name="Xu W."/>
            <person name="Pan J."/>
            <person name="Luo Z.H."/>
            <person name="Li M."/>
        </authorList>
    </citation>
    <scope>NUCLEOTIDE SEQUENCE [LARGE SCALE GENOMIC DNA]</scope>
    <source>
        <strain evidence="1">HyVt-493</strain>
    </source>
</reference>
<protein>
    <submittedName>
        <fullName evidence="1">Uncharacterized protein</fullName>
    </submittedName>
</protein>
<accession>A0A7V2T0Q8</accession>
<name>A0A7V2T0Q8_LEUMU</name>
<comment type="caution">
    <text evidence="1">The sequence shown here is derived from an EMBL/GenBank/DDBJ whole genome shotgun (WGS) entry which is preliminary data.</text>
</comment>